<keyword evidence="12" id="KW-0732">Signal</keyword>
<sequence>MRIVAALLAVAPLVCPAEADGLRGAPAPCFEACQMVLHPILFNDTAGLSPSPPTRQCQSHKGLASLYLCAQVFCSVDERTAGLNFLNSTCHKKVNDSIPSFDLIANYTDDIIARLPRFEKPDYIDGTTFQDVAVPSDGFFRLAYDTLASWSYAYGYHFRYGAAMLVFWGLVVTIGLLNRILLYLMHKTKSQTRISDSAHSGASEDGEALIPSRNPRLGRFGGWLNAHVFLPATFGYRKAQPFGWYTVPPRIQSLTILLFIIMNFVFTVHGYHVFPENLYYPRVISQTLRYVSDRTGIIAFANFPLIWLFGMRNNVMLWVTGWDFATYNNFHRWIARVSTAQAVIHSVGYTILVFYENGWGHFVAYWHVTWWFSKAAILMCALLPLSLYWLRRHMYEGFLIIHIALSILVLAAMWGHIYPFSRGVPWDSIVWVSCSIWAVDRIARMTRTLCFSRKIWNTQAQATYERDANIVRLSIPTSQSWYRPRPGTFYYLHFLNGGRFWESHPFTMSSIRHGKATGTGLLSRTSLDTAEGMGLLSADVEVESLKSETTHPDAPTMNFIIRPYDSSTRRLAVAVEKESPSSCMLKVLVEGPYGHTQPFHQYHSILFIVGGSGIVSALVYLRELCRDAAQIKNVHIVWAVREAAFASSVLRDDMADLHESGKLTLDIYLTAHEAHHTLESLPEGVSKHMGRPDIIAEVGSAIHRFGRTGSLAVVACAPARMADDARKAVVHTLATQASRQTSNISKYFGKDLVVVMTFLHEPPEYAVQ</sequence>
<dbReference type="InterPro" id="IPR017927">
    <property type="entry name" value="FAD-bd_FR_type"/>
</dbReference>
<dbReference type="PANTHER" id="PTHR32361">
    <property type="entry name" value="FERRIC/CUPRIC REDUCTASE TRANSMEMBRANE COMPONENT"/>
    <property type="match status" value="1"/>
</dbReference>
<dbReference type="Pfam" id="PF08030">
    <property type="entry name" value="NAD_binding_6"/>
    <property type="match status" value="1"/>
</dbReference>
<comment type="subcellular location">
    <subcellularLocation>
        <location evidence="1">Membrane</location>
        <topology evidence="1">Multi-pass membrane protein</topology>
    </subcellularLocation>
</comment>
<evidence type="ECO:0000256" key="1">
    <source>
        <dbReference type="ARBA" id="ARBA00004141"/>
    </source>
</evidence>
<dbReference type="GO" id="GO:0005886">
    <property type="term" value="C:plasma membrane"/>
    <property type="evidence" value="ECO:0007669"/>
    <property type="project" value="TreeGrafter"/>
</dbReference>
<dbReference type="AlphaFoldDB" id="W3X6K4"/>
<keyword evidence="4 11" id="KW-0812">Transmembrane</keyword>
<dbReference type="InterPro" id="IPR013130">
    <property type="entry name" value="Fe3_Rdtase_TM_dom"/>
</dbReference>
<dbReference type="GeneID" id="19271743"/>
<feature type="transmembrane region" description="Helical" evidence="11">
    <location>
        <begin position="397"/>
        <end position="417"/>
    </location>
</feature>
<dbReference type="GO" id="GO:0006879">
    <property type="term" value="P:intracellular iron ion homeostasis"/>
    <property type="evidence" value="ECO:0007669"/>
    <property type="project" value="TreeGrafter"/>
</dbReference>
<feature type="domain" description="FAD-binding FR-type" evidence="13">
    <location>
        <begin position="429"/>
        <end position="599"/>
    </location>
</feature>
<dbReference type="InterPro" id="IPR039261">
    <property type="entry name" value="FNR_nucleotide-bd"/>
</dbReference>
<gene>
    <name evidence="14" type="ORF">PFICI_06730</name>
</gene>
<keyword evidence="5" id="KW-0249">Electron transport</keyword>
<dbReference type="InterPro" id="IPR013112">
    <property type="entry name" value="FAD-bd_8"/>
</dbReference>
<organism evidence="14 15">
    <name type="scientific">Pestalotiopsis fici (strain W106-1 / CGMCC3.15140)</name>
    <dbReference type="NCBI Taxonomy" id="1229662"/>
    <lineage>
        <taxon>Eukaryota</taxon>
        <taxon>Fungi</taxon>
        <taxon>Dikarya</taxon>
        <taxon>Ascomycota</taxon>
        <taxon>Pezizomycotina</taxon>
        <taxon>Sordariomycetes</taxon>
        <taxon>Xylariomycetidae</taxon>
        <taxon>Amphisphaeriales</taxon>
        <taxon>Sporocadaceae</taxon>
        <taxon>Pestalotiopsis</taxon>
    </lineage>
</organism>
<keyword evidence="9 11" id="KW-0472">Membrane</keyword>
<dbReference type="OMA" id="PSEHWFG"/>
<evidence type="ECO:0000256" key="5">
    <source>
        <dbReference type="ARBA" id="ARBA00022982"/>
    </source>
</evidence>
<name>W3X6K4_PESFW</name>
<keyword evidence="6 11" id="KW-1133">Transmembrane helix</keyword>
<proteinExistence type="inferred from homology"/>
<dbReference type="SFLD" id="SFLDG01168">
    <property type="entry name" value="Ferric_reductase_subgroup_(FRE"/>
    <property type="match status" value="1"/>
</dbReference>
<feature type="transmembrane region" description="Helical" evidence="11">
    <location>
        <begin position="370"/>
        <end position="390"/>
    </location>
</feature>
<dbReference type="HOGENOM" id="CLU_010365_1_0_1"/>
<dbReference type="Pfam" id="PF01794">
    <property type="entry name" value="Ferric_reduct"/>
    <property type="match status" value="1"/>
</dbReference>
<keyword evidence="8" id="KW-0406">Ion transport</keyword>
<dbReference type="GO" id="GO:0006826">
    <property type="term" value="P:iron ion transport"/>
    <property type="evidence" value="ECO:0007669"/>
    <property type="project" value="TreeGrafter"/>
</dbReference>
<dbReference type="EMBL" id="KI912112">
    <property type="protein sequence ID" value="ETS81728.1"/>
    <property type="molecule type" value="Genomic_DNA"/>
</dbReference>
<protein>
    <recommendedName>
        <fullName evidence="13">FAD-binding FR-type domain-containing protein</fullName>
    </recommendedName>
</protein>
<accession>W3X6K4</accession>
<evidence type="ECO:0000256" key="10">
    <source>
        <dbReference type="ARBA" id="ARBA00023180"/>
    </source>
</evidence>
<dbReference type="SFLD" id="SFLDS00052">
    <property type="entry name" value="Ferric_Reductase_Domain"/>
    <property type="match status" value="1"/>
</dbReference>
<evidence type="ECO:0000256" key="11">
    <source>
        <dbReference type="SAM" id="Phobius"/>
    </source>
</evidence>
<keyword evidence="7" id="KW-0560">Oxidoreductase</keyword>
<dbReference type="GO" id="GO:0015677">
    <property type="term" value="P:copper ion import"/>
    <property type="evidence" value="ECO:0007669"/>
    <property type="project" value="TreeGrafter"/>
</dbReference>
<evidence type="ECO:0000256" key="9">
    <source>
        <dbReference type="ARBA" id="ARBA00023136"/>
    </source>
</evidence>
<dbReference type="KEGG" id="pfy:PFICI_06730"/>
<dbReference type="Proteomes" id="UP000030651">
    <property type="component" value="Unassembled WGS sequence"/>
</dbReference>
<dbReference type="SUPFAM" id="SSF52343">
    <property type="entry name" value="Ferredoxin reductase-like, C-terminal NADP-linked domain"/>
    <property type="match status" value="1"/>
</dbReference>
<feature type="transmembrane region" description="Helical" evidence="11">
    <location>
        <begin position="160"/>
        <end position="184"/>
    </location>
</feature>
<evidence type="ECO:0000313" key="14">
    <source>
        <dbReference type="EMBL" id="ETS81728.1"/>
    </source>
</evidence>
<evidence type="ECO:0000256" key="3">
    <source>
        <dbReference type="ARBA" id="ARBA00022448"/>
    </source>
</evidence>
<dbReference type="FunCoup" id="W3X6K4">
    <property type="interactions" value="377"/>
</dbReference>
<dbReference type="PROSITE" id="PS51384">
    <property type="entry name" value="FAD_FR"/>
    <property type="match status" value="1"/>
</dbReference>
<keyword evidence="10" id="KW-0325">Glycoprotein</keyword>
<feature type="transmembrane region" description="Helical" evidence="11">
    <location>
        <begin position="294"/>
        <end position="312"/>
    </location>
</feature>
<dbReference type="RefSeq" id="XP_007833502.1">
    <property type="nucleotide sequence ID" value="XM_007835311.1"/>
</dbReference>
<keyword evidence="3" id="KW-0813">Transport</keyword>
<dbReference type="Pfam" id="PF08022">
    <property type="entry name" value="FAD_binding_8"/>
    <property type="match status" value="1"/>
</dbReference>
<evidence type="ECO:0000313" key="15">
    <source>
        <dbReference type="Proteomes" id="UP000030651"/>
    </source>
</evidence>
<keyword evidence="15" id="KW-1185">Reference proteome</keyword>
<dbReference type="Gene3D" id="3.40.50.80">
    <property type="entry name" value="Nucleotide-binding domain of ferredoxin-NADP reductase (FNR) module"/>
    <property type="match status" value="1"/>
</dbReference>
<dbReference type="eggNOG" id="KOG0039">
    <property type="taxonomic scope" value="Eukaryota"/>
</dbReference>
<dbReference type="CDD" id="cd06186">
    <property type="entry name" value="NOX_Duox_like_FAD_NADP"/>
    <property type="match status" value="1"/>
</dbReference>
<evidence type="ECO:0000256" key="6">
    <source>
        <dbReference type="ARBA" id="ARBA00022989"/>
    </source>
</evidence>
<feature type="transmembrane region" description="Helical" evidence="11">
    <location>
        <begin position="254"/>
        <end position="274"/>
    </location>
</feature>
<reference evidence="15" key="1">
    <citation type="journal article" date="2015" name="BMC Genomics">
        <title>Genomic and transcriptomic analysis of the endophytic fungus Pestalotiopsis fici reveals its lifestyle and high potential for synthesis of natural products.</title>
        <authorList>
            <person name="Wang X."/>
            <person name="Zhang X."/>
            <person name="Liu L."/>
            <person name="Xiang M."/>
            <person name="Wang W."/>
            <person name="Sun X."/>
            <person name="Che Y."/>
            <person name="Guo L."/>
            <person name="Liu G."/>
            <person name="Guo L."/>
            <person name="Wang C."/>
            <person name="Yin W.B."/>
            <person name="Stadler M."/>
            <person name="Zhang X."/>
            <person name="Liu X."/>
        </authorList>
    </citation>
    <scope>NUCLEOTIDE SEQUENCE [LARGE SCALE GENOMIC DNA]</scope>
    <source>
        <strain evidence="15">W106-1 / CGMCC3.15140</strain>
    </source>
</reference>
<dbReference type="OrthoDB" id="167398at2759"/>
<dbReference type="InParanoid" id="W3X6K4"/>
<feature type="chain" id="PRO_5004835472" description="FAD-binding FR-type domain-containing protein" evidence="12">
    <location>
        <begin position="20"/>
        <end position="768"/>
    </location>
</feature>
<evidence type="ECO:0000256" key="8">
    <source>
        <dbReference type="ARBA" id="ARBA00023065"/>
    </source>
</evidence>
<evidence type="ECO:0000256" key="7">
    <source>
        <dbReference type="ARBA" id="ARBA00023002"/>
    </source>
</evidence>
<dbReference type="InterPro" id="IPR051410">
    <property type="entry name" value="Ferric/Cupric_Reductase"/>
</dbReference>
<feature type="transmembrane region" description="Helical" evidence="11">
    <location>
        <begin position="333"/>
        <end position="355"/>
    </location>
</feature>
<feature type="signal peptide" evidence="12">
    <location>
        <begin position="1"/>
        <end position="19"/>
    </location>
</feature>
<dbReference type="InterPro" id="IPR013121">
    <property type="entry name" value="Fe_red_NAD-bd_6"/>
</dbReference>
<evidence type="ECO:0000256" key="12">
    <source>
        <dbReference type="SAM" id="SignalP"/>
    </source>
</evidence>
<evidence type="ECO:0000256" key="2">
    <source>
        <dbReference type="ARBA" id="ARBA00006278"/>
    </source>
</evidence>
<dbReference type="PANTHER" id="PTHR32361:SF9">
    <property type="entry name" value="FERRIC REDUCTASE TRANSMEMBRANE COMPONENT 3-RELATED"/>
    <property type="match status" value="1"/>
</dbReference>
<evidence type="ECO:0000256" key="4">
    <source>
        <dbReference type="ARBA" id="ARBA00022692"/>
    </source>
</evidence>
<comment type="similarity">
    <text evidence="2">Belongs to the ferric reductase (FRE) family.</text>
</comment>
<evidence type="ECO:0000259" key="13">
    <source>
        <dbReference type="PROSITE" id="PS51384"/>
    </source>
</evidence>
<dbReference type="GO" id="GO:0000293">
    <property type="term" value="F:ferric-chelate reductase activity"/>
    <property type="evidence" value="ECO:0007669"/>
    <property type="project" value="UniProtKB-ARBA"/>
</dbReference>